<proteinExistence type="predicted"/>
<evidence type="ECO:0000313" key="13">
    <source>
        <dbReference type="EMBL" id="KAL1510611.1"/>
    </source>
</evidence>
<feature type="transmembrane region" description="Helical" evidence="10">
    <location>
        <begin position="1138"/>
        <end position="1161"/>
    </location>
</feature>
<evidence type="ECO:0008006" key="15">
    <source>
        <dbReference type="Google" id="ProtNLM"/>
    </source>
</evidence>
<comment type="caution">
    <text evidence="13">The sequence shown here is derived from an EMBL/GenBank/DDBJ whole genome shotgun (WGS) entry which is preliminary data.</text>
</comment>
<feature type="region of interest" description="Disordered" evidence="9">
    <location>
        <begin position="1556"/>
        <end position="1601"/>
    </location>
</feature>
<dbReference type="InterPro" id="IPR057366">
    <property type="entry name" value="TRPM-like"/>
</dbReference>
<keyword evidence="4 10" id="KW-1133">Transmembrane helix</keyword>
<feature type="compositionally biased region" description="Basic and acidic residues" evidence="9">
    <location>
        <begin position="1574"/>
        <end position="1585"/>
    </location>
</feature>
<feature type="transmembrane region" description="Helical" evidence="10">
    <location>
        <begin position="1181"/>
        <end position="1202"/>
    </location>
</feature>
<reference evidence="13 14" key="1">
    <citation type="journal article" date="2024" name="Science">
        <title>Giant polyketide synthase enzymes in the biosynthesis of giant marine polyether toxins.</title>
        <authorList>
            <person name="Fallon T.R."/>
            <person name="Shende V.V."/>
            <person name="Wierzbicki I.H."/>
            <person name="Pendleton A.L."/>
            <person name="Watervoot N.F."/>
            <person name="Auber R.P."/>
            <person name="Gonzalez D.J."/>
            <person name="Wisecaver J.H."/>
            <person name="Moore B.S."/>
        </authorList>
    </citation>
    <scope>NUCLEOTIDE SEQUENCE [LARGE SCALE GENOMIC DNA]</scope>
    <source>
        <strain evidence="13 14">12B1</strain>
    </source>
</reference>
<gene>
    <name evidence="13" type="ORF">AB1Y20_006912</name>
</gene>
<evidence type="ECO:0000256" key="8">
    <source>
        <dbReference type="SAM" id="Coils"/>
    </source>
</evidence>
<evidence type="ECO:0000256" key="6">
    <source>
        <dbReference type="ARBA" id="ARBA00023136"/>
    </source>
</evidence>
<feature type="region of interest" description="Disordered" evidence="9">
    <location>
        <begin position="1354"/>
        <end position="1418"/>
    </location>
</feature>
<evidence type="ECO:0000313" key="14">
    <source>
        <dbReference type="Proteomes" id="UP001515480"/>
    </source>
</evidence>
<keyword evidence="2" id="KW-0813">Transport</keyword>
<keyword evidence="7" id="KW-0407">Ion channel</keyword>
<keyword evidence="14" id="KW-1185">Reference proteome</keyword>
<feature type="region of interest" description="Disordered" evidence="9">
    <location>
        <begin position="1505"/>
        <end position="1529"/>
    </location>
</feature>
<dbReference type="Pfam" id="PF18139">
    <property type="entry name" value="LSDAT_euk"/>
    <property type="match status" value="1"/>
</dbReference>
<feature type="coiled-coil region" evidence="8">
    <location>
        <begin position="1454"/>
        <end position="1481"/>
    </location>
</feature>
<dbReference type="Pfam" id="PF25508">
    <property type="entry name" value="TRPM2"/>
    <property type="match status" value="1"/>
</dbReference>
<feature type="domain" description="TRPM SLOG" evidence="11">
    <location>
        <begin position="287"/>
        <end position="521"/>
    </location>
</feature>
<evidence type="ECO:0000256" key="2">
    <source>
        <dbReference type="ARBA" id="ARBA00022448"/>
    </source>
</evidence>
<feature type="transmembrane region" description="Helical" evidence="10">
    <location>
        <begin position="1106"/>
        <end position="1126"/>
    </location>
</feature>
<evidence type="ECO:0000256" key="9">
    <source>
        <dbReference type="SAM" id="MobiDB-lite"/>
    </source>
</evidence>
<evidence type="ECO:0000256" key="5">
    <source>
        <dbReference type="ARBA" id="ARBA00023065"/>
    </source>
</evidence>
<dbReference type="InterPro" id="IPR041491">
    <property type="entry name" value="TRPM_SLOG"/>
</dbReference>
<evidence type="ECO:0000256" key="3">
    <source>
        <dbReference type="ARBA" id="ARBA00022692"/>
    </source>
</evidence>
<organism evidence="13 14">
    <name type="scientific">Prymnesium parvum</name>
    <name type="common">Toxic golden alga</name>
    <dbReference type="NCBI Taxonomy" id="97485"/>
    <lineage>
        <taxon>Eukaryota</taxon>
        <taxon>Haptista</taxon>
        <taxon>Haptophyta</taxon>
        <taxon>Prymnesiophyceae</taxon>
        <taxon>Prymnesiales</taxon>
        <taxon>Prymnesiaceae</taxon>
        <taxon>Prymnesium</taxon>
    </lineage>
</organism>
<feature type="transmembrane region" description="Helical" evidence="10">
    <location>
        <begin position="997"/>
        <end position="1014"/>
    </location>
</feature>
<dbReference type="GO" id="GO:0005261">
    <property type="term" value="F:monoatomic cation channel activity"/>
    <property type="evidence" value="ECO:0007669"/>
    <property type="project" value="TreeGrafter"/>
</dbReference>
<accession>A0AB34J114</accession>
<sequence length="1601" mass="178682">MKTTSKSELLLHRWTPTHASARAIILGFHAAWHTPRQEGAMTTQAQLAEELVAISPSPPSPESKSTDNSFSRRSSGCAKFILSTGTPCFKSQHSDRAETSRSIEIASRTEIPAFPPVIKKRSSKDLMRRSIVTARAMPSQLKVCNGSKNGKSSWEGQLERAKITVCGPGSQAFSGEFYDMLDTCQASLEACVVHTAHDNWLGEHSSYTSAIRWLLNRSKVGEQQAAYRAIDVIIKLQWKFRARFKLYTMLGPGVLQRPGWHASYFGDLLFGEYGARAPWMVVPDFAEAKQVVQLVDRFWCIKRPDLIISITGGAQQLTSLGMSQGVLERSLAQVINVTRAWIITGGTDTGVMALAGNALLKFARKQNTPCIGIMPWRALAGHDALAGCRGGTVHYTGHSANQRGAPANKHHTHFIFVDDTKRGSDDEPPWGKEVAVRAAVEDFYSNSLNVPLLLLVLDGGVGTLDTVVQFASQAVKKPIVVVSDSGRAAQAIYDYCTTGNSDNVMPEFKSEKALCMLQKIYFENMKCDGLLVTFVTSSEDLNSVMLDAILKLMLSGNKTVSPKGGGYAEQGHIQHKKRALQMAVQWGHDEKATKIIDSFWQMSDPSSGAQALEVALQTAFENQVNVFIQQIFERSGNSVGRAVRNIDLCRLYRDFQGVDRLGVLSSGNSYGLNTIKMQRRLRSVDGLSHKFEFQATESGSLQAFGPYEKFRQACAEWLGHICPPMFGILYSAADLSEDFEPGMPPFKVTKLYDIFFWSVITGNKDLSWILWQKCDEEPMRLALLAAGICRQLSKVVSWARGTLQGMAQTYEEWAVGMLESAINADEAYAVLSAEQLDWGQSSILDLAMHLKMKTFMHHHYCMELASLWWQTPKVKHQSMFSTDGSRAVPLKERAVQKHVRMLTLSLFGFLSPGMCKGFVESELQDHSLTQHSISELRGLYWHLLQRGDVSFARAIREKLVHKIRVEKSATVFQRWTKWMRGYATDLHELHTTPAIKFWLRFVLHVLLVLMFCIVQTSRAQKMYEEVEDYEEEENVTSSRLRRLKGSDAITVSTSGISGLERVTNLPSEVNSSDKILLAWVFGLAADNLNTMIANGEMAITRVLVPIYLWFMFAFLIAARMLGSNFVEEATGAARSLLLTVEVCLAMYPIFLFSVLLVHYIGLINNKVGVLLVTMERMLIDLVSFSQIFVLVLLAFSVSLAVVGVHTNRNPFEAAMLPAWSVYMDFGLPQVSYADHIVLLVLIWLTTMISAVVMLNLLVAMFADTYTQVQAQSKQIFHYLKYKRIAMYREAVHPVPPPFNLPILLIHWIPSAFRFLLHFPWHGMIRKRNKGSSEAGSNRRVVCIVSEAHMEYSNRVRARRRNSSASNADGKASASDNSKEFSGRVSYKKKATSSRQANKEVLDPTKSTSPNAWRATSRGETRARLLSRLMHKQFIMTKLSSTAQRDSETEQAKETQSILEKLDAMQQAIEELQSNFARHSSSMSRSPGQHPHASFSTTASCHWAVRNSNSAPTSPKRTINGTQNAPTLSSVQPVQRLDLEPTVPLRMPIRSHEAAAKGVASNHDEQTLLQAELNHTSDDSGHRIGVDEDDESIGHSGHLRRV</sequence>
<dbReference type="InterPro" id="IPR050927">
    <property type="entry name" value="TRPM"/>
</dbReference>
<keyword evidence="5" id="KW-0406">Ion transport</keyword>
<dbReference type="GO" id="GO:0005886">
    <property type="term" value="C:plasma membrane"/>
    <property type="evidence" value="ECO:0007669"/>
    <property type="project" value="TreeGrafter"/>
</dbReference>
<name>A0AB34J114_PRYPA</name>
<feature type="transmembrane region" description="Helical" evidence="10">
    <location>
        <begin position="1236"/>
        <end position="1262"/>
    </location>
</feature>
<feature type="transmembrane region" description="Helical" evidence="10">
    <location>
        <begin position="1298"/>
        <end position="1316"/>
    </location>
</feature>
<keyword evidence="6 10" id="KW-0472">Membrane</keyword>
<dbReference type="EMBL" id="JBGBPQ010000015">
    <property type="protein sequence ID" value="KAL1510611.1"/>
    <property type="molecule type" value="Genomic_DNA"/>
</dbReference>
<dbReference type="PANTHER" id="PTHR13800">
    <property type="entry name" value="TRANSIENT RECEPTOR POTENTIAL CATION CHANNEL, SUBFAMILY M, MEMBER 6"/>
    <property type="match status" value="1"/>
</dbReference>
<evidence type="ECO:0000259" key="12">
    <source>
        <dbReference type="Pfam" id="PF25508"/>
    </source>
</evidence>
<feature type="domain" description="TRPM-like" evidence="12">
    <location>
        <begin position="750"/>
        <end position="858"/>
    </location>
</feature>
<dbReference type="PANTHER" id="PTHR13800:SF1">
    <property type="entry name" value="TRANSIENT RECEPTOR POTENTIAL CATION CHANNEL TRPM"/>
    <property type="match status" value="1"/>
</dbReference>
<keyword evidence="8" id="KW-0175">Coiled coil</keyword>
<dbReference type="GO" id="GO:0030001">
    <property type="term" value="P:metal ion transport"/>
    <property type="evidence" value="ECO:0007669"/>
    <property type="project" value="TreeGrafter"/>
</dbReference>
<dbReference type="Proteomes" id="UP001515480">
    <property type="component" value="Unassembled WGS sequence"/>
</dbReference>
<keyword evidence="3 10" id="KW-0812">Transmembrane</keyword>
<evidence type="ECO:0000256" key="10">
    <source>
        <dbReference type="SAM" id="Phobius"/>
    </source>
</evidence>
<evidence type="ECO:0000259" key="11">
    <source>
        <dbReference type="Pfam" id="PF18139"/>
    </source>
</evidence>
<evidence type="ECO:0000256" key="4">
    <source>
        <dbReference type="ARBA" id="ARBA00022989"/>
    </source>
</evidence>
<evidence type="ECO:0000256" key="7">
    <source>
        <dbReference type="ARBA" id="ARBA00023303"/>
    </source>
</evidence>
<protein>
    <recommendedName>
        <fullName evidence="15">TRPM SLOG domain-containing protein</fullName>
    </recommendedName>
</protein>
<evidence type="ECO:0000256" key="1">
    <source>
        <dbReference type="ARBA" id="ARBA00004141"/>
    </source>
</evidence>
<comment type="subcellular location">
    <subcellularLocation>
        <location evidence="1">Membrane</location>
        <topology evidence="1">Multi-pass membrane protein</topology>
    </subcellularLocation>
</comment>